<accession>A0ACA9MQ40</accession>
<organism evidence="1 2">
    <name type="scientific">Acaulospora colombiana</name>
    <dbReference type="NCBI Taxonomy" id="27376"/>
    <lineage>
        <taxon>Eukaryota</taxon>
        <taxon>Fungi</taxon>
        <taxon>Fungi incertae sedis</taxon>
        <taxon>Mucoromycota</taxon>
        <taxon>Glomeromycotina</taxon>
        <taxon>Glomeromycetes</taxon>
        <taxon>Diversisporales</taxon>
        <taxon>Acaulosporaceae</taxon>
        <taxon>Acaulospora</taxon>
    </lineage>
</organism>
<proteinExistence type="predicted"/>
<reference evidence="1" key="1">
    <citation type="submission" date="2021-06" db="EMBL/GenBank/DDBJ databases">
        <authorList>
            <person name="Kallberg Y."/>
            <person name="Tangrot J."/>
            <person name="Rosling A."/>
        </authorList>
    </citation>
    <scope>NUCLEOTIDE SEQUENCE</scope>
    <source>
        <strain evidence="1">CL356</strain>
    </source>
</reference>
<protein>
    <submittedName>
        <fullName evidence="1">1603_t:CDS:1</fullName>
    </submittedName>
</protein>
<keyword evidence="2" id="KW-1185">Reference proteome</keyword>
<dbReference type="Proteomes" id="UP000789525">
    <property type="component" value="Unassembled WGS sequence"/>
</dbReference>
<comment type="caution">
    <text evidence="1">The sequence shown here is derived from an EMBL/GenBank/DDBJ whole genome shotgun (WGS) entry which is preliminary data.</text>
</comment>
<feature type="non-terminal residue" evidence="1">
    <location>
        <position position="1"/>
    </location>
</feature>
<sequence length="486" mass="56652">PSRREVLKQAGIILPSDMQTPLFPYQSYLKEFSLNSFEKMVLLWYNKSQVLDLGLKLPDKDYRKNGMNRQELLSSNFEILMAELSQLIFNSACLKLIDFSGTAPLPRFQSFSRFNFIGENVTSLSMRTLHTLNLNPMYKEMTKNQLVELLRSMETSFNKIECLDIRHFYNHVPEFVSLLKAQGNLQRLSLRYSKIVNPIFRVLSTMAPTTLTWLGLDMIHLGLKPLMLLTTCQNLRTLVLVNCLCRPITEVFPSEDVPVNQFVNLRKLHIIEESKYPHNLRTDLKEIFQMTSRSLREFTMDVACNQQIRGLLLSMIEFSPMITFLAVHASQEDIMFQEFYEWLKMSKLESLILKLGGNNVGAFIKYLGVYFPDSLVHFDLESLITPIQLSNFLNKCNQVNFKRIGLNDMRGINDEHLHILMKYAEYFGSLEIVEYDRWAAKDVNMLGCVRKVIPSRFNDEKLKKAGRFIRVIRRDESDPFRNPMNF</sequence>
<dbReference type="EMBL" id="CAJVPT010014091">
    <property type="protein sequence ID" value="CAG8601557.1"/>
    <property type="molecule type" value="Genomic_DNA"/>
</dbReference>
<evidence type="ECO:0000313" key="2">
    <source>
        <dbReference type="Proteomes" id="UP000789525"/>
    </source>
</evidence>
<name>A0ACA9MQ40_9GLOM</name>
<gene>
    <name evidence="1" type="ORF">ACOLOM_LOCUS6697</name>
</gene>
<evidence type="ECO:0000313" key="1">
    <source>
        <dbReference type="EMBL" id="CAG8601557.1"/>
    </source>
</evidence>